<dbReference type="InterPro" id="IPR019787">
    <property type="entry name" value="Znf_PHD-finger"/>
</dbReference>
<dbReference type="GeneID" id="38783368"/>
<evidence type="ECO:0000259" key="9">
    <source>
        <dbReference type="PROSITE" id="PS51321"/>
    </source>
</evidence>
<dbReference type="SMART" id="SM00510">
    <property type="entry name" value="TFS2M"/>
    <property type="match status" value="1"/>
</dbReference>
<dbReference type="InterPro" id="IPR036575">
    <property type="entry name" value="TFIIS_cen_dom_sf"/>
</dbReference>
<dbReference type="GO" id="GO:0031564">
    <property type="term" value="P:transcription antitermination"/>
    <property type="evidence" value="ECO:0007669"/>
    <property type="project" value="TreeGrafter"/>
</dbReference>
<name>A0A401GW56_9APHY</name>
<feature type="compositionally biased region" description="Basic and acidic residues" evidence="8">
    <location>
        <begin position="970"/>
        <end position="979"/>
    </location>
</feature>
<dbReference type="GO" id="GO:0006368">
    <property type="term" value="P:transcription elongation by RNA polymerase II"/>
    <property type="evidence" value="ECO:0007669"/>
    <property type="project" value="TreeGrafter"/>
</dbReference>
<dbReference type="InterPro" id="IPR012921">
    <property type="entry name" value="SPOC_C"/>
</dbReference>
<feature type="compositionally biased region" description="Low complexity" evidence="8">
    <location>
        <begin position="113"/>
        <end position="129"/>
    </location>
</feature>
<organism evidence="10 11">
    <name type="scientific">Sparassis crispa</name>
    <dbReference type="NCBI Taxonomy" id="139825"/>
    <lineage>
        <taxon>Eukaryota</taxon>
        <taxon>Fungi</taxon>
        <taxon>Dikarya</taxon>
        <taxon>Basidiomycota</taxon>
        <taxon>Agaricomycotina</taxon>
        <taxon>Agaricomycetes</taxon>
        <taxon>Polyporales</taxon>
        <taxon>Sparassidaceae</taxon>
        <taxon>Sparassis</taxon>
    </lineage>
</organism>
<keyword evidence="7" id="KW-0539">Nucleus</keyword>
<evidence type="ECO:0000313" key="11">
    <source>
        <dbReference type="Proteomes" id="UP000287166"/>
    </source>
</evidence>
<dbReference type="PANTHER" id="PTHR11477">
    <property type="entry name" value="TRANSCRIPTION FACTOR S-II ZINC FINGER DOMAIN-CONTAINING PROTEIN"/>
    <property type="match status" value="1"/>
</dbReference>
<keyword evidence="6" id="KW-0862">Zinc</keyword>
<evidence type="ECO:0000256" key="3">
    <source>
        <dbReference type="ARBA" id="ARBA00021616"/>
    </source>
</evidence>
<feature type="compositionally biased region" description="Polar residues" evidence="8">
    <location>
        <begin position="485"/>
        <end position="501"/>
    </location>
</feature>
<keyword evidence="4" id="KW-0479">Metal-binding</keyword>
<dbReference type="Pfam" id="PF07500">
    <property type="entry name" value="TFIIS_M"/>
    <property type="match status" value="1"/>
</dbReference>
<evidence type="ECO:0000313" key="10">
    <source>
        <dbReference type="EMBL" id="GBE86451.1"/>
    </source>
</evidence>
<comment type="function">
    <text evidence="1">Negative regulator of transcription elongation.</text>
</comment>
<dbReference type="Pfam" id="PF00628">
    <property type="entry name" value="PHD"/>
    <property type="match status" value="1"/>
</dbReference>
<feature type="compositionally biased region" description="Low complexity" evidence="8">
    <location>
        <begin position="542"/>
        <end position="554"/>
    </location>
</feature>
<accession>A0A401GW56</accession>
<dbReference type="GO" id="GO:0000977">
    <property type="term" value="F:RNA polymerase II transcription regulatory region sequence-specific DNA binding"/>
    <property type="evidence" value="ECO:0007669"/>
    <property type="project" value="TreeGrafter"/>
</dbReference>
<keyword evidence="5" id="KW-0863">Zinc-finger</keyword>
<dbReference type="PANTHER" id="PTHR11477:SF0">
    <property type="entry name" value="IP08861P-RELATED"/>
    <property type="match status" value="1"/>
</dbReference>
<evidence type="ECO:0000256" key="5">
    <source>
        <dbReference type="ARBA" id="ARBA00022771"/>
    </source>
</evidence>
<feature type="compositionally biased region" description="Pro residues" evidence="8">
    <location>
        <begin position="916"/>
        <end position="927"/>
    </location>
</feature>
<dbReference type="Proteomes" id="UP000287166">
    <property type="component" value="Unassembled WGS sequence"/>
</dbReference>
<sequence>MIHCSECKEWYHFRCVQLSERDAEDIELYTCPPCHDKTGLRTIMEWEGPEAFELVPEQEQTPKQPAKVASWESAEEVVHEKEEEHISESDDSGDEYVVEARAKPVGKRRVRRVSSSSESDAESVASVARAPKRLRRASEVSKSVGARTHSPSPAPSSLTKRKKSISSQPDAKRRRSESTLGEDPARKYCLTKLQELFCQIFLRYPFLQEETHSDDPSENAQPDKKQEDLTDEDKQALEGKAKQFATDLEQCMYDLYSEPDKNGKHGVAGKYKERFRMLSFNLSKPDRVSLHMRIASSHITPKELSTMSSTDLANEETQQSIRQAEQEALAHSILKKQTLPRAKITHKGIQDIEDMNGGSREVEHEREEEEEEERIERERLARLKVQAQRAASSSVPPESPIVPQTPSWGGPPQAPSHAGEPAASSALSLGRPSLNPLFVPPASEFTGPVEGELNLADLINIDEEPSHDDNAMSVDSIPTPFGETPSLSTRQDSTPTVQTPPLVSPREPAGISPFAEKSSKPDLSSRPSFDLKALWSPKSADPGPEQQAGGAAEGATHDEAHHHHMDMDILGEEADDQDFDMFLGRDEEDKAAPEVVDNSPEAFRAAFEALPRIWSGTLSMPLDSTMAQEVSVDARQMGGRTLDNPLLWQTLFPTRELRIDGRVPVEKSAQYLTQMRLNPTKELIAAAFSPVVVPGFESQGFKNLVEHLTTKGRHGLVFPWGNRPKEHSPGRELYIIPLLSTDPIPDYMELLDDLRLPKLRNANYLIGIWVLNKGKLAPPPTPQGLLPPQVAHLAIDLSQLQQSSTTVPIPNIFSQAVPPSVTTPMAQPQPQPTAATSALAAEVASLTPEEIQLMLRTLSSAIPAQPAAPPVPAVAPPPAPPAQTGMSAIPIQPWGAPAPSFPPAYSPPNTAFSAQPSPPHPSRPYPDMPYDNYPHDQQEQGYGCPSGSQYGGRGGERGYRGRGGPPPRGRGRDRQRDAGWPKSRGRGRGGPGPSSPTRERGGRWGESRWS</sequence>
<feature type="compositionally biased region" description="Pro residues" evidence="8">
    <location>
        <begin position="866"/>
        <end position="881"/>
    </location>
</feature>
<dbReference type="GO" id="GO:0001139">
    <property type="term" value="F:RNA polymerase II complex recruiting activity"/>
    <property type="evidence" value="ECO:0007669"/>
    <property type="project" value="TreeGrafter"/>
</dbReference>
<feature type="region of interest" description="Disordered" evidence="8">
    <location>
        <begin position="56"/>
        <end position="181"/>
    </location>
</feature>
<dbReference type="PROSITE" id="PS51321">
    <property type="entry name" value="TFIIS_CENTRAL"/>
    <property type="match status" value="1"/>
</dbReference>
<feature type="compositionally biased region" description="Basic and acidic residues" evidence="8">
    <location>
        <begin position="76"/>
        <end position="88"/>
    </location>
</feature>
<feature type="region of interest" description="Disordered" evidence="8">
    <location>
        <begin position="210"/>
        <end position="230"/>
    </location>
</feature>
<dbReference type="GO" id="GO:0006362">
    <property type="term" value="P:transcription elongation by RNA polymerase I"/>
    <property type="evidence" value="ECO:0007669"/>
    <property type="project" value="TreeGrafter"/>
</dbReference>
<comment type="caution">
    <text evidence="10">The sequence shown here is derived from an EMBL/GenBank/DDBJ whole genome shotgun (WGS) entry which is preliminary data.</text>
</comment>
<feature type="region of interest" description="Disordered" evidence="8">
    <location>
        <begin position="345"/>
        <end position="558"/>
    </location>
</feature>
<evidence type="ECO:0000256" key="2">
    <source>
        <dbReference type="ARBA" id="ARBA00011050"/>
    </source>
</evidence>
<feature type="compositionally biased region" description="Basic and acidic residues" evidence="8">
    <location>
        <begin position="997"/>
        <end position="1010"/>
    </location>
</feature>
<reference evidence="10 11" key="1">
    <citation type="journal article" date="2018" name="Sci. Rep.">
        <title>Genome sequence of the cauliflower mushroom Sparassis crispa (Hanabiratake) and its association with beneficial usage.</title>
        <authorList>
            <person name="Kiyama R."/>
            <person name="Furutani Y."/>
            <person name="Kawaguchi K."/>
            <person name="Nakanishi T."/>
        </authorList>
    </citation>
    <scope>NUCLEOTIDE SEQUENCE [LARGE SCALE GENOMIC DNA]</scope>
</reference>
<dbReference type="GO" id="GO:0008270">
    <property type="term" value="F:zinc ion binding"/>
    <property type="evidence" value="ECO:0007669"/>
    <property type="project" value="UniProtKB-KW"/>
</dbReference>
<dbReference type="Gene3D" id="1.10.472.30">
    <property type="entry name" value="Transcription elongation factor S-II, central domain"/>
    <property type="match status" value="1"/>
</dbReference>
<evidence type="ECO:0000256" key="1">
    <source>
        <dbReference type="ARBA" id="ARBA00002311"/>
    </source>
</evidence>
<comment type="similarity">
    <text evidence="2">Belongs to the BYE1 family.</text>
</comment>
<evidence type="ECO:0000256" key="4">
    <source>
        <dbReference type="ARBA" id="ARBA00022723"/>
    </source>
</evidence>
<dbReference type="Gene3D" id="2.60.120.650">
    <property type="entry name" value="Cupin"/>
    <property type="match status" value="1"/>
</dbReference>
<keyword evidence="11" id="KW-1185">Reference proteome</keyword>
<dbReference type="SUPFAM" id="SSF57903">
    <property type="entry name" value="FYVE/PHD zinc finger"/>
    <property type="match status" value="1"/>
</dbReference>
<dbReference type="SUPFAM" id="SSF46942">
    <property type="entry name" value="Elongation factor TFIIS domain 2"/>
    <property type="match status" value="1"/>
</dbReference>
<dbReference type="AlphaFoldDB" id="A0A401GW56"/>
<dbReference type="InterPro" id="IPR003618">
    <property type="entry name" value="TFIIS_cen_dom"/>
</dbReference>
<evidence type="ECO:0000256" key="8">
    <source>
        <dbReference type="SAM" id="MobiDB-lite"/>
    </source>
</evidence>
<dbReference type="GO" id="GO:0005634">
    <property type="term" value="C:nucleus"/>
    <property type="evidence" value="ECO:0007669"/>
    <property type="project" value="TreeGrafter"/>
</dbReference>
<dbReference type="OrthoDB" id="436852at2759"/>
<dbReference type="GO" id="GO:0031440">
    <property type="term" value="P:regulation of mRNA 3'-end processing"/>
    <property type="evidence" value="ECO:0007669"/>
    <property type="project" value="TreeGrafter"/>
</dbReference>
<evidence type="ECO:0000256" key="7">
    <source>
        <dbReference type="ARBA" id="ARBA00023242"/>
    </source>
</evidence>
<dbReference type="STRING" id="139825.A0A401GW56"/>
<dbReference type="InParanoid" id="A0A401GW56"/>
<dbReference type="CDD" id="cd21538">
    <property type="entry name" value="SPOC_TFIIS"/>
    <property type="match status" value="1"/>
</dbReference>
<dbReference type="RefSeq" id="XP_027617364.1">
    <property type="nucleotide sequence ID" value="XM_027761563.1"/>
</dbReference>
<dbReference type="FunCoup" id="A0A401GW56">
    <property type="interactions" value="179"/>
</dbReference>
<protein>
    <recommendedName>
        <fullName evidence="3">Transcription factor BYE1</fullName>
    </recommendedName>
</protein>
<feature type="compositionally biased region" description="Polar residues" evidence="8">
    <location>
        <begin position="149"/>
        <end position="158"/>
    </location>
</feature>
<gene>
    <name evidence="10" type="ORF">SCP_0903300</name>
</gene>
<evidence type="ECO:0000256" key="6">
    <source>
        <dbReference type="ARBA" id="ARBA00022833"/>
    </source>
</evidence>
<feature type="domain" description="TFIIS central" evidence="9">
    <location>
        <begin position="185"/>
        <end position="340"/>
    </location>
</feature>
<dbReference type="Pfam" id="PF07744">
    <property type="entry name" value="SPOC"/>
    <property type="match status" value="1"/>
</dbReference>
<feature type="region of interest" description="Disordered" evidence="8">
    <location>
        <begin position="864"/>
        <end position="1010"/>
    </location>
</feature>
<dbReference type="EMBL" id="BFAD01000009">
    <property type="protein sequence ID" value="GBE86451.1"/>
    <property type="molecule type" value="Genomic_DNA"/>
</dbReference>
<dbReference type="InterPro" id="IPR011011">
    <property type="entry name" value="Znf_FYVE_PHD"/>
</dbReference>
<proteinExistence type="inferred from homology"/>